<keyword evidence="3" id="KW-1133">Transmembrane helix</keyword>
<dbReference type="GO" id="GO:0019752">
    <property type="term" value="P:carboxylic acid metabolic process"/>
    <property type="evidence" value="ECO:0007669"/>
    <property type="project" value="UniProtKB-ARBA"/>
</dbReference>
<evidence type="ECO:0000256" key="3">
    <source>
        <dbReference type="SAM" id="Phobius"/>
    </source>
</evidence>
<dbReference type="Pfam" id="PF01557">
    <property type="entry name" value="FAA_hydrolase"/>
    <property type="match status" value="1"/>
</dbReference>
<dbReference type="GO" id="GO:0005739">
    <property type="term" value="C:mitochondrion"/>
    <property type="evidence" value="ECO:0007669"/>
    <property type="project" value="TreeGrafter"/>
</dbReference>
<dbReference type="SUPFAM" id="SSF56529">
    <property type="entry name" value="FAH"/>
    <property type="match status" value="1"/>
</dbReference>
<accession>A0A9W8UHC4</accession>
<keyword evidence="3" id="KW-0812">Transmembrane</keyword>
<comment type="similarity">
    <text evidence="1">Belongs to the FAH family.</text>
</comment>
<proteinExistence type="inferred from homology"/>
<dbReference type="EMBL" id="JAJHUN010000011">
    <property type="protein sequence ID" value="KAJ4144839.1"/>
    <property type="molecule type" value="Genomic_DNA"/>
</dbReference>
<dbReference type="Gene3D" id="3.90.850.10">
    <property type="entry name" value="Fumarylacetoacetase-like, C-terminal domain"/>
    <property type="match status" value="1"/>
</dbReference>
<sequence length="306" mass="33224">MGGLASDRGGSPPRLLRPHVRRGALSILGASSRRVTERPDTDRHSIAIFHLCYASFISAPFIMFALRRTMATMGPQASILKQAGKVVCIGRNYADHIAELSSAKPKQPFFFLKPTSSMLLPGEGPCVRPKGVDMHFEVELALVIGKLVRDLKPNDLQGAMDAIKAYAVAIDMTARNTQNEAKRKGLPWDIAKGFDTFLPMSGVIPKDAIADPHDVELFLEVNGQVRQKGSTNLMIFQIPRILSDISRVMTLQPGDVVLTGTPAGVGPAVHGDKVRAGVRVAGKELLEGKIELAVEDSTRDYEFAET</sequence>
<dbReference type="GO" id="GO:0018773">
    <property type="term" value="F:acetylpyruvate hydrolase activity"/>
    <property type="evidence" value="ECO:0007669"/>
    <property type="project" value="TreeGrafter"/>
</dbReference>
<dbReference type="KEGG" id="amus:LMH87_003708"/>
<dbReference type="AlphaFoldDB" id="A0A9W8UHC4"/>
<dbReference type="GO" id="GO:0046872">
    <property type="term" value="F:metal ion binding"/>
    <property type="evidence" value="ECO:0007669"/>
    <property type="project" value="UniProtKB-KW"/>
</dbReference>
<evidence type="ECO:0000313" key="6">
    <source>
        <dbReference type="Proteomes" id="UP001144673"/>
    </source>
</evidence>
<dbReference type="PANTHER" id="PTHR11820">
    <property type="entry name" value="ACYLPYRUVASE"/>
    <property type="match status" value="1"/>
</dbReference>
<dbReference type="PANTHER" id="PTHR11820:SF7">
    <property type="entry name" value="ACYLPYRUVASE FAHD1, MITOCHONDRIAL"/>
    <property type="match status" value="1"/>
</dbReference>
<protein>
    <recommendedName>
        <fullName evidence="4">Fumarylacetoacetase-like C-terminal domain-containing protein</fullName>
    </recommendedName>
</protein>
<keyword evidence="3" id="KW-0472">Membrane</keyword>
<feature type="transmembrane region" description="Helical" evidence="3">
    <location>
        <begin position="46"/>
        <end position="66"/>
    </location>
</feature>
<keyword evidence="2" id="KW-0479">Metal-binding</keyword>
<gene>
    <name evidence="5" type="ORF">LMH87_003708</name>
</gene>
<organism evidence="5 6">
    <name type="scientific">Akanthomyces muscarius</name>
    <name type="common">Entomopathogenic fungus</name>
    <name type="synonym">Lecanicillium muscarium</name>
    <dbReference type="NCBI Taxonomy" id="2231603"/>
    <lineage>
        <taxon>Eukaryota</taxon>
        <taxon>Fungi</taxon>
        <taxon>Dikarya</taxon>
        <taxon>Ascomycota</taxon>
        <taxon>Pezizomycotina</taxon>
        <taxon>Sordariomycetes</taxon>
        <taxon>Hypocreomycetidae</taxon>
        <taxon>Hypocreales</taxon>
        <taxon>Cordycipitaceae</taxon>
        <taxon>Akanthomyces</taxon>
    </lineage>
</organism>
<feature type="domain" description="Fumarylacetoacetase-like C-terminal" evidence="4">
    <location>
        <begin position="85"/>
        <end position="279"/>
    </location>
</feature>
<dbReference type="GeneID" id="80890867"/>
<name>A0A9W8UHC4_AKAMU</name>
<comment type="caution">
    <text evidence="5">The sequence shown here is derived from an EMBL/GenBank/DDBJ whole genome shotgun (WGS) entry which is preliminary data.</text>
</comment>
<evidence type="ECO:0000256" key="1">
    <source>
        <dbReference type="ARBA" id="ARBA00010211"/>
    </source>
</evidence>
<dbReference type="Proteomes" id="UP001144673">
    <property type="component" value="Chromosome 2"/>
</dbReference>
<evidence type="ECO:0000313" key="5">
    <source>
        <dbReference type="EMBL" id="KAJ4144839.1"/>
    </source>
</evidence>
<evidence type="ECO:0000256" key="2">
    <source>
        <dbReference type="ARBA" id="ARBA00022723"/>
    </source>
</evidence>
<reference evidence="5" key="1">
    <citation type="journal article" date="2023" name="Access Microbiol">
        <title>De-novo genome assembly for Akanthomyces muscarius, a biocontrol agent of insect agricultural pests.</title>
        <authorList>
            <person name="Erdos Z."/>
            <person name="Studholme D.J."/>
            <person name="Raymond B."/>
            <person name="Sharma M."/>
        </authorList>
    </citation>
    <scope>NUCLEOTIDE SEQUENCE</scope>
    <source>
        <strain evidence="5">Ve6</strain>
    </source>
</reference>
<dbReference type="InterPro" id="IPR011234">
    <property type="entry name" value="Fumarylacetoacetase-like_C"/>
</dbReference>
<evidence type="ECO:0000259" key="4">
    <source>
        <dbReference type="Pfam" id="PF01557"/>
    </source>
</evidence>
<dbReference type="FunFam" id="3.90.850.10:FF:000003">
    <property type="entry name" value="Fumarylacetoacetate hydrolase domain-containing 1"/>
    <property type="match status" value="1"/>
</dbReference>
<dbReference type="RefSeq" id="XP_056048509.1">
    <property type="nucleotide sequence ID" value="XM_056194818.1"/>
</dbReference>
<dbReference type="InterPro" id="IPR036663">
    <property type="entry name" value="Fumarylacetoacetase_C_sf"/>
</dbReference>
<keyword evidence="6" id="KW-1185">Reference proteome</keyword>